<evidence type="ECO:0000313" key="2">
    <source>
        <dbReference type="Proteomes" id="UP001056426"/>
    </source>
</evidence>
<dbReference type="AlphaFoldDB" id="A0A9J6ZRB1"/>
<dbReference type="RefSeq" id="WP_250724306.1">
    <property type="nucleotide sequence ID" value="NZ_CP098400.1"/>
</dbReference>
<dbReference type="Pfam" id="PF16271">
    <property type="entry name" value="DUF4924"/>
    <property type="match status" value="1"/>
</dbReference>
<sequence length="169" mass="19976">MWHVESIIRANNCDMDLIRRNVLPSYSSGDQRLNEEIEDWWDNLCIMLKHENKQLTGHLQVLINTVNDVNNLHLRLLHSDRFIPYHMKFQALVPILKELETKTLPKPSNDIELMLSALYNSFLLRLKKMEISRETEQALKEFASFMALLSKYYKDDQNGDLELEDKETL</sequence>
<name>A0A9J6ZRB1_9BACT</name>
<dbReference type="KEGG" id="alkq:M9189_02260"/>
<reference evidence="1" key="2">
    <citation type="submission" date="2022-06" db="EMBL/GenBank/DDBJ databases">
        <title>Xiashengella guii gen. nov. sp. nov., a bacterium isolated form anaerobic digestion tank.</title>
        <authorList>
            <person name="Huang H."/>
        </authorList>
    </citation>
    <scope>NUCLEOTIDE SEQUENCE</scope>
    <source>
        <strain evidence="1">Ai-910</strain>
    </source>
</reference>
<dbReference type="Proteomes" id="UP001056426">
    <property type="component" value="Chromosome"/>
</dbReference>
<proteinExistence type="predicted"/>
<accession>A0A9J6ZRB1</accession>
<keyword evidence="2" id="KW-1185">Reference proteome</keyword>
<reference evidence="1" key="1">
    <citation type="submission" date="2022-05" db="EMBL/GenBank/DDBJ databases">
        <authorList>
            <person name="Sun X."/>
        </authorList>
    </citation>
    <scope>NUCLEOTIDE SEQUENCE</scope>
    <source>
        <strain evidence="1">Ai-910</strain>
    </source>
</reference>
<organism evidence="1 2">
    <name type="scientific">Xiashengella succiniciproducens</name>
    <dbReference type="NCBI Taxonomy" id="2949635"/>
    <lineage>
        <taxon>Bacteria</taxon>
        <taxon>Pseudomonadati</taxon>
        <taxon>Bacteroidota</taxon>
        <taxon>Bacteroidia</taxon>
        <taxon>Marinilabiliales</taxon>
        <taxon>Marinilabiliaceae</taxon>
        <taxon>Xiashengella</taxon>
    </lineage>
</organism>
<dbReference type="EMBL" id="CP098400">
    <property type="protein sequence ID" value="URW80183.1"/>
    <property type="molecule type" value="Genomic_DNA"/>
</dbReference>
<protein>
    <submittedName>
        <fullName evidence="1">DUF4924 family protein</fullName>
    </submittedName>
</protein>
<gene>
    <name evidence="1" type="ORF">M9189_02260</name>
</gene>
<dbReference type="InterPro" id="IPR032574">
    <property type="entry name" value="DUF4924"/>
</dbReference>
<evidence type="ECO:0000313" key="1">
    <source>
        <dbReference type="EMBL" id="URW80183.1"/>
    </source>
</evidence>